<feature type="domain" description="Disease resistance protein Roq1-like winged-helix" evidence="4">
    <location>
        <begin position="250"/>
        <end position="319"/>
    </location>
</feature>
<evidence type="ECO:0000256" key="2">
    <source>
        <dbReference type="ARBA" id="ARBA00022737"/>
    </source>
</evidence>
<dbReference type="InterPro" id="IPR044974">
    <property type="entry name" value="Disease_R_plants"/>
</dbReference>
<keyword evidence="1" id="KW-0433">Leucine-rich repeat</keyword>
<feature type="domain" description="NB-ARC" evidence="3">
    <location>
        <begin position="32"/>
        <end position="147"/>
    </location>
</feature>
<comment type="caution">
    <text evidence="5">The sequence shown here is derived from an EMBL/GenBank/DDBJ whole genome shotgun (WGS) entry which is preliminary data.</text>
</comment>
<dbReference type="OrthoDB" id="1936883at2759"/>
<evidence type="ECO:0000256" key="1">
    <source>
        <dbReference type="ARBA" id="ARBA00022614"/>
    </source>
</evidence>
<proteinExistence type="predicted"/>
<name>A0A8X7REN4_BRACI</name>
<dbReference type="Pfam" id="PF23282">
    <property type="entry name" value="WHD_ROQ1"/>
    <property type="match status" value="1"/>
</dbReference>
<keyword evidence="2" id="KW-0677">Repeat</keyword>
<sequence>MIKKIATDVSAELLNNAPSNVLDGYVGMRAHMAKMEQLLCLESNEVRMIGILGPSGIGKSTIARALFEEYSHKFQLSVFMENIRRRYPIPCRDVYSTQLQLQSEMLSQVFDQQGINIRHLDVAKDRLKDKRMLIVLDDVDHVMQLDALAKEARWINHIHEVGFPSDRKALKIFCMYAFGQKSPCYGFESLARKVTQLSGNLPLGLVVMGSYFRGMTSRQEWEMELPRLWSSVTGEIESVLKFSYDALCDEDKDLFIYIACFFNDEWIERVEEFLAENFSNVRYGLRVLADKSLISIDRGWIRMHNLLACFGREIVSKQSIHGPGQRQFLVDGRETCQILSNSYTPGNINVIGIDCEYSDIEGGLYKNDKAFEKMSNLQFLRIGDTHPRVHLPQSLKYLPLTLRLLDWDGFPMTSLPSNFSPEFLVEIYMPSSNLEKLWEGSQTIRNLKRMYLRDSKNLKEVPDLSTATNLWKLDLSGCSSLVELQSSIGNATNLNELFLSRCSSLVELPSSIGNATKLKRLNLSNCSSLVELPFSIGNATNLIELDLGGCISLVELPSSIGNLHKLSLFTLKGCSKIEEPLPVNINMKSLRILDLADCSLLKTFPEVYANIQRLSLNGTAIQKLPSSTTLWTHLYHLAMPYSESLRTSSPHAFDLITELHVCDQRIRELAPWIKEMTRLRKLVISGCTKLVSLPQLPDSLRYLDAENCKSLERLDSSISSLQHVGANFGNCFKLNQEARELIIRTCRFAVLPGEQMPMYFLWQATGSSLLMKGNGMDHIPLMGCVLVVNKIGDRRKEEMDVYYCIKDGTTSVRHRSGIHSQRFPLLNEHLYTLEIEEKEVSCGDSSVFEFEVRDKKWEVRECGLNLVPQL</sequence>
<dbReference type="GO" id="GO:0043531">
    <property type="term" value="F:ADP binding"/>
    <property type="evidence" value="ECO:0007669"/>
    <property type="project" value="InterPro"/>
</dbReference>
<evidence type="ECO:0000259" key="4">
    <source>
        <dbReference type="Pfam" id="PF23282"/>
    </source>
</evidence>
<evidence type="ECO:0000259" key="3">
    <source>
        <dbReference type="Pfam" id="PF00931"/>
    </source>
</evidence>
<accession>A0A8X7REN4</accession>
<dbReference type="GO" id="GO:0006952">
    <property type="term" value="P:defense response"/>
    <property type="evidence" value="ECO:0007669"/>
    <property type="project" value="InterPro"/>
</dbReference>
<dbReference type="InterPro" id="IPR011713">
    <property type="entry name" value="Leu-rich_rpt_3"/>
</dbReference>
<dbReference type="Gene3D" id="3.40.50.300">
    <property type="entry name" value="P-loop containing nucleotide triphosphate hydrolases"/>
    <property type="match status" value="1"/>
</dbReference>
<dbReference type="FunFam" id="1.10.8.430:FF:000002">
    <property type="entry name" value="Disease resistance protein (TIR-NBS-LRR class)"/>
    <property type="match status" value="1"/>
</dbReference>
<dbReference type="InterPro" id="IPR027417">
    <property type="entry name" value="P-loop_NTPase"/>
</dbReference>
<dbReference type="InterPro" id="IPR002182">
    <property type="entry name" value="NB-ARC"/>
</dbReference>
<evidence type="ECO:0000313" key="6">
    <source>
        <dbReference type="Proteomes" id="UP000886595"/>
    </source>
</evidence>
<gene>
    <name evidence="5" type="ORF">Bca52824_045072</name>
</gene>
<dbReference type="Pfam" id="PF07725">
    <property type="entry name" value="LRR_3"/>
    <property type="match status" value="1"/>
</dbReference>
<dbReference type="Gene3D" id="1.10.8.430">
    <property type="entry name" value="Helical domain of apoptotic protease-activating factors"/>
    <property type="match status" value="1"/>
</dbReference>
<dbReference type="InterPro" id="IPR058192">
    <property type="entry name" value="WHD_ROQ1-like"/>
</dbReference>
<dbReference type="Gene3D" id="3.80.10.10">
    <property type="entry name" value="Ribonuclease Inhibitor"/>
    <property type="match status" value="2"/>
</dbReference>
<organism evidence="5 6">
    <name type="scientific">Brassica carinata</name>
    <name type="common">Ethiopian mustard</name>
    <name type="synonym">Abyssinian cabbage</name>
    <dbReference type="NCBI Taxonomy" id="52824"/>
    <lineage>
        <taxon>Eukaryota</taxon>
        <taxon>Viridiplantae</taxon>
        <taxon>Streptophyta</taxon>
        <taxon>Embryophyta</taxon>
        <taxon>Tracheophyta</taxon>
        <taxon>Spermatophyta</taxon>
        <taxon>Magnoliopsida</taxon>
        <taxon>eudicotyledons</taxon>
        <taxon>Gunneridae</taxon>
        <taxon>Pentapetalae</taxon>
        <taxon>rosids</taxon>
        <taxon>malvids</taxon>
        <taxon>Brassicales</taxon>
        <taxon>Brassicaceae</taxon>
        <taxon>Brassiceae</taxon>
        <taxon>Brassica</taxon>
    </lineage>
</organism>
<dbReference type="SUPFAM" id="SSF52058">
    <property type="entry name" value="L domain-like"/>
    <property type="match status" value="1"/>
</dbReference>
<dbReference type="PANTHER" id="PTHR11017">
    <property type="entry name" value="LEUCINE-RICH REPEAT-CONTAINING PROTEIN"/>
    <property type="match status" value="1"/>
</dbReference>
<dbReference type="PANTHER" id="PTHR11017:SF366">
    <property type="entry name" value="ADP-RIBOSYL CYCLASE_CYCLIC ADP-RIBOSE HYDROLASE"/>
    <property type="match status" value="1"/>
</dbReference>
<dbReference type="InterPro" id="IPR032675">
    <property type="entry name" value="LRR_dom_sf"/>
</dbReference>
<dbReference type="Proteomes" id="UP000886595">
    <property type="component" value="Unassembled WGS sequence"/>
</dbReference>
<reference evidence="5 6" key="1">
    <citation type="submission" date="2020-02" db="EMBL/GenBank/DDBJ databases">
        <authorList>
            <person name="Ma Q."/>
            <person name="Huang Y."/>
            <person name="Song X."/>
            <person name="Pei D."/>
        </authorList>
    </citation>
    <scope>NUCLEOTIDE SEQUENCE [LARGE SCALE GENOMIC DNA]</scope>
    <source>
        <strain evidence="5">Sxm20200214</strain>
        <tissue evidence="5">Leaf</tissue>
    </source>
</reference>
<dbReference type="SUPFAM" id="SSF52540">
    <property type="entry name" value="P-loop containing nucleoside triphosphate hydrolases"/>
    <property type="match status" value="1"/>
</dbReference>
<evidence type="ECO:0008006" key="7">
    <source>
        <dbReference type="Google" id="ProtNLM"/>
    </source>
</evidence>
<evidence type="ECO:0000313" key="5">
    <source>
        <dbReference type="EMBL" id="KAG2285468.1"/>
    </source>
</evidence>
<dbReference type="InterPro" id="IPR042197">
    <property type="entry name" value="Apaf_helical"/>
</dbReference>
<dbReference type="AlphaFoldDB" id="A0A8X7REN4"/>
<dbReference type="Pfam" id="PF00931">
    <property type="entry name" value="NB-ARC"/>
    <property type="match status" value="1"/>
</dbReference>
<dbReference type="PRINTS" id="PR00364">
    <property type="entry name" value="DISEASERSIST"/>
</dbReference>
<dbReference type="EMBL" id="JAAMPC010000010">
    <property type="protein sequence ID" value="KAG2285468.1"/>
    <property type="molecule type" value="Genomic_DNA"/>
</dbReference>
<keyword evidence="6" id="KW-1185">Reference proteome</keyword>
<protein>
    <recommendedName>
        <fullName evidence="7">Disease resistance protein</fullName>
    </recommendedName>
</protein>